<gene>
    <name evidence="2" type="ORF">OPHB3_2662</name>
</gene>
<reference evidence="2 3" key="2">
    <citation type="journal article" date="2016" name="Genome Announc.">
        <title>Draft Genome Sequence of Oceanobacillus picturae Heshi-B3, Isolated from Fermented Rice Bran in a Traditional Japanese Seafood Dish.</title>
        <authorList>
            <person name="Akuzawa S."/>
            <person name="Nagaoka J."/>
            <person name="Kanekatsu M."/>
            <person name="Kanesaki Y."/>
            <person name="Suzuki T."/>
        </authorList>
    </citation>
    <scope>NUCLEOTIDE SEQUENCE [LARGE SCALE GENOMIC DNA]</scope>
    <source>
        <strain evidence="2 3">Heshi-B3</strain>
    </source>
</reference>
<reference evidence="3" key="1">
    <citation type="submission" date="2015-07" db="EMBL/GenBank/DDBJ databases">
        <title>Draft Genome Sequence of Oceanobacillus picturae Heshi-B3 that Was Isolated from Fermented Rice Bran with Aging Salted Mackerel, Which Was Named Heshiko as Traditional Fermented Seafood in Japan.</title>
        <authorList>
            <person name="Akuzawa S."/>
            <person name="Nakagawa J."/>
            <person name="Kanekatsu T."/>
            <person name="Kanesaki Y."/>
            <person name="Suzuki T."/>
        </authorList>
    </citation>
    <scope>NUCLEOTIDE SEQUENCE [LARGE SCALE GENOMIC DNA]</scope>
    <source>
        <strain evidence="3">Heshi-B3</strain>
    </source>
</reference>
<comment type="caution">
    <text evidence="2">The sequence shown here is derived from an EMBL/GenBank/DDBJ whole genome shotgun (WGS) entry which is preliminary data.</text>
</comment>
<proteinExistence type="predicted"/>
<dbReference type="Proteomes" id="UP000052946">
    <property type="component" value="Unassembled WGS sequence"/>
</dbReference>
<evidence type="ECO:0000313" key="3">
    <source>
        <dbReference type="Proteomes" id="UP000052946"/>
    </source>
</evidence>
<dbReference type="AlphaFoldDB" id="A0A0U9H7V0"/>
<accession>A0A0U9H7V0</accession>
<name>A0A0U9H7V0_9BACI</name>
<evidence type="ECO:0000256" key="1">
    <source>
        <dbReference type="SAM" id="Coils"/>
    </source>
</evidence>
<dbReference type="EMBL" id="BBXV01000032">
    <property type="protein sequence ID" value="GAQ18706.1"/>
    <property type="molecule type" value="Genomic_DNA"/>
</dbReference>
<organism evidence="2 3">
    <name type="scientific">Oceanobacillus picturae</name>
    <dbReference type="NCBI Taxonomy" id="171693"/>
    <lineage>
        <taxon>Bacteria</taxon>
        <taxon>Bacillati</taxon>
        <taxon>Bacillota</taxon>
        <taxon>Bacilli</taxon>
        <taxon>Bacillales</taxon>
        <taxon>Bacillaceae</taxon>
        <taxon>Oceanobacillus</taxon>
    </lineage>
</organism>
<keyword evidence="1" id="KW-0175">Coiled coil</keyword>
<dbReference type="OrthoDB" id="2973545at2"/>
<evidence type="ECO:0000313" key="2">
    <source>
        <dbReference type="EMBL" id="GAQ18706.1"/>
    </source>
</evidence>
<sequence length="172" mass="20300">MPNEGLQLLQQKKREESIERVSWALQYLKDLEGAHCRITAVKLADIAGLSRAALYKPHLRVLWDNNWSKSEKERKAKKESEHYNQEKQQLEKEIIHLEKKLQKGDNQVTRLTKLVEKEKARANVYHGDYEELKEKHQRLLLHNLRLLRKLHILGIDTSDLTDQSLYGEEDID</sequence>
<feature type="coiled-coil region" evidence="1">
    <location>
        <begin position="69"/>
        <end position="135"/>
    </location>
</feature>
<dbReference type="RefSeq" id="WP_058950631.1">
    <property type="nucleotide sequence ID" value="NZ_BBXV01000032.1"/>
</dbReference>
<protein>
    <submittedName>
        <fullName evidence="2">Chromosome segregation protein</fullName>
    </submittedName>
</protein>